<dbReference type="PANTHER" id="PTHR43300">
    <property type="entry name" value="ACETYLTRANSFERASE"/>
    <property type="match status" value="1"/>
</dbReference>
<dbReference type="NCBIfam" id="TIGR03570">
    <property type="entry name" value="NeuD_NnaD"/>
    <property type="match status" value="1"/>
</dbReference>
<dbReference type="Pfam" id="PF17836">
    <property type="entry name" value="PglD_N"/>
    <property type="match status" value="1"/>
</dbReference>
<evidence type="ECO:0000259" key="4">
    <source>
        <dbReference type="Pfam" id="PF17836"/>
    </source>
</evidence>
<dbReference type="CDD" id="cd03360">
    <property type="entry name" value="LbH_AT_putative"/>
    <property type="match status" value="1"/>
</dbReference>
<dbReference type="InterPro" id="IPR001451">
    <property type="entry name" value="Hexapep"/>
</dbReference>
<gene>
    <name evidence="5" type="ORF">DWG24_08110</name>
</gene>
<dbReference type="PANTHER" id="PTHR43300:SF7">
    <property type="entry name" value="UDP-N-ACETYLBACILLOSAMINE N-ACETYLTRANSFERASE"/>
    <property type="match status" value="1"/>
</dbReference>
<evidence type="ECO:0000256" key="3">
    <source>
        <dbReference type="PIRSR" id="PIRSR620019-2"/>
    </source>
</evidence>
<feature type="domain" description="PglD N-terminal" evidence="4">
    <location>
        <begin position="2"/>
        <end position="83"/>
    </location>
</feature>
<proteinExistence type="inferred from homology"/>
<dbReference type="SUPFAM" id="SSF51161">
    <property type="entry name" value="Trimeric LpxA-like enzymes"/>
    <property type="match status" value="1"/>
</dbReference>
<protein>
    <submittedName>
        <fullName evidence="5">Sugar O-acyltransferase</fullName>
    </submittedName>
</protein>
<dbReference type="InterPro" id="IPR050179">
    <property type="entry name" value="Trans_hexapeptide_repeat"/>
</dbReference>
<organism evidence="5 6">
    <name type="scientific">Dickeya zeae</name>
    <dbReference type="NCBI Taxonomy" id="204042"/>
    <lineage>
        <taxon>Bacteria</taxon>
        <taxon>Pseudomonadati</taxon>
        <taxon>Pseudomonadota</taxon>
        <taxon>Gammaproteobacteria</taxon>
        <taxon>Enterobacterales</taxon>
        <taxon>Pectobacteriaceae</taxon>
        <taxon>Dickeya</taxon>
    </lineage>
</organism>
<comment type="similarity">
    <text evidence="1">Belongs to the transferase hexapeptide repeat family.</text>
</comment>
<feature type="site" description="Increases basicity of active site His" evidence="2">
    <location>
        <position position="139"/>
    </location>
</feature>
<dbReference type="InterPro" id="IPR041561">
    <property type="entry name" value="PglD_N"/>
</dbReference>
<dbReference type="InterPro" id="IPR020019">
    <property type="entry name" value="AcTrfase_PglD-like"/>
</dbReference>
<dbReference type="Gene3D" id="3.40.50.20">
    <property type="match status" value="1"/>
</dbReference>
<dbReference type="InterPro" id="IPR011004">
    <property type="entry name" value="Trimer_LpxA-like_sf"/>
</dbReference>
<reference evidence="5 6" key="1">
    <citation type="submission" date="2018-11" db="EMBL/GenBank/DDBJ databases">
        <title>Complete genome sequence of Dickeya zeae strain CE1 infecting Canna edulis Ker-Gawl. in China.</title>
        <authorList>
            <person name="Zhang J."/>
            <person name="Lin B."/>
            <person name="Shen H."/>
            <person name="Jiang S."/>
            <person name="Pu X."/>
            <person name="Sun D."/>
        </authorList>
    </citation>
    <scope>NUCLEOTIDE SEQUENCE [LARGE SCALE GENOMIC DNA]</scope>
    <source>
        <strain evidence="5 6">CE1</strain>
    </source>
</reference>
<evidence type="ECO:0000313" key="5">
    <source>
        <dbReference type="EMBL" id="QIZ53179.1"/>
    </source>
</evidence>
<dbReference type="EMBL" id="CP033622">
    <property type="protein sequence ID" value="QIZ53179.1"/>
    <property type="molecule type" value="Genomic_DNA"/>
</dbReference>
<dbReference type="Pfam" id="PF00132">
    <property type="entry name" value="Hexapep"/>
    <property type="match status" value="1"/>
</dbReference>
<accession>A0AAE6Z349</accession>
<dbReference type="AlphaFoldDB" id="A0AAE6Z349"/>
<sequence>MKLGIYGSGGLGKEVLLLAKYINSIHSRWSDVFFIDDLSFDRTHKGHQVVSCESLLNNQEIGDVEVVIAVGEPSLRARLADKIESHGISLATLIHPAVIVPECTKISHGCVINMGVYISCDIKIGKNVFFQPNSSIGHDSHIGDHSIISTYVSLAGGCQIGEQVFLGMGAIVKEKTSIGDMSIVGMSSAVFGDIPAEVIVLGNPARVLRKNDSKKVFN</sequence>
<dbReference type="RefSeq" id="WP_168362142.1">
    <property type="nucleotide sequence ID" value="NZ_CP033622.1"/>
</dbReference>
<dbReference type="Gene3D" id="2.160.10.10">
    <property type="entry name" value="Hexapeptide repeat proteins"/>
    <property type="match status" value="1"/>
</dbReference>
<feature type="binding site" evidence="3">
    <location>
        <begin position="36"/>
        <end position="37"/>
    </location>
    <ligand>
        <name>substrate</name>
    </ligand>
</feature>
<evidence type="ECO:0000313" key="6">
    <source>
        <dbReference type="Proteomes" id="UP000500801"/>
    </source>
</evidence>
<name>A0AAE6Z349_9GAMM</name>
<feature type="active site" description="Proton acceptor" evidence="2">
    <location>
        <position position="138"/>
    </location>
</feature>
<evidence type="ECO:0000256" key="2">
    <source>
        <dbReference type="PIRSR" id="PIRSR620019-1"/>
    </source>
</evidence>
<dbReference type="Proteomes" id="UP000500801">
    <property type="component" value="Chromosome"/>
</dbReference>
<feature type="binding site" evidence="3">
    <location>
        <position position="71"/>
    </location>
    <ligand>
        <name>substrate</name>
    </ligand>
</feature>
<evidence type="ECO:0000256" key="1">
    <source>
        <dbReference type="ARBA" id="ARBA00007274"/>
    </source>
</evidence>